<evidence type="ECO:0000256" key="7">
    <source>
        <dbReference type="ARBA" id="ARBA00023224"/>
    </source>
</evidence>
<feature type="domain" description="Methyl-accepting transducer" evidence="12">
    <location>
        <begin position="271"/>
        <end position="500"/>
    </location>
</feature>
<dbReference type="GO" id="GO:0005886">
    <property type="term" value="C:plasma membrane"/>
    <property type="evidence" value="ECO:0007669"/>
    <property type="project" value="UniProtKB-SubCell"/>
</dbReference>
<keyword evidence="5 11" id="KW-1133">Transmembrane helix</keyword>
<protein>
    <submittedName>
        <fullName evidence="14">Methyl-accepting chemotaxis protein</fullName>
    </submittedName>
</protein>
<comment type="subcellular location">
    <subcellularLocation>
        <location evidence="1">Cell membrane</location>
        <topology evidence="1">Multi-pass membrane protein</topology>
    </subcellularLocation>
</comment>
<accession>A0A1H1NLU2</accession>
<dbReference type="PANTHER" id="PTHR43531">
    <property type="entry name" value="PROTEIN ICFG"/>
    <property type="match status" value="1"/>
</dbReference>
<dbReference type="PRINTS" id="PR00260">
    <property type="entry name" value="CHEMTRNSDUCR"/>
</dbReference>
<dbReference type="EMBL" id="LT629751">
    <property type="protein sequence ID" value="SDR99830.1"/>
    <property type="molecule type" value="Genomic_DNA"/>
</dbReference>
<evidence type="ECO:0000256" key="1">
    <source>
        <dbReference type="ARBA" id="ARBA00004651"/>
    </source>
</evidence>
<name>A0A1H1NLU2_9PSED</name>
<proteinExistence type="inferred from homology"/>
<sequence length="553" mass="59073">MLSRLNIATRLRLAFGGIVLLLAAATAVGVQGLAAQKRTANELLQIDIALSHNAAEVRRLTIEGRHIEKSLFLNVSNPQAVLAHKQRWDDVHQALTDTLQQGAELAPDSSLHDLYTQSATLLSAYHYGFSGVYERIAAGEITDPAIADMVFGQFNDEIQQLDQQAIAIEQAAQELVAKAESQIERQHRNALAGLLAFAALALLIAALMAIRISRSITIPLRSALEATRRVAEGDLTQAIYGNAHDETGQLLEAMGETNQKLSRLVASLHDSSDQVFTSAHEVLLGSQELSARTDEQVAALQQTASSMEQITALVQQNSETTEQASRLAANAAATAQSGGRDVEQSIRLMQELASSSQKINDIIQVIDGIAFQTNILALNASVEAARAGAQGRGFAVVAAEVRSLASRSAASASEIRELIETISSKIGHGVRQAEHSGQTIRETVASIGQLSSLMQEIASATREQSAGIGQINTAINQLDSTTQQNATLVEQSRAAVAALENQAGQMKELVATFRTTATSAQDESRAADLLPSYAFHSTRVRESVLYEAQGAAF</sequence>
<dbReference type="Proteomes" id="UP000243359">
    <property type="component" value="Chromosome I"/>
</dbReference>
<evidence type="ECO:0000256" key="4">
    <source>
        <dbReference type="ARBA" id="ARBA00022692"/>
    </source>
</evidence>
<dbReference type="SMART" id="SM00283">
    <property type="entry name" value="MA"/>
    <property type="match status" value="1"/>
</dbReference>
<dbReference type="PROSITE" id="PS50111">
    <property type="entry name" value="CHEMOTAXIS_TRANSDUC_2"/>
    <property type="match status" value="1"/>
</dbReference>
<gene>
    <name evidence="14" type="ORF">SAMN05216221_0834</name>
</gene>
<keyword evidence="4 11" id="KW-0812">Transmembrane</keyword>
<evidence type="ECO:0000256" key="3">
    <source>
        <dbReference type="ARBA" id="ARBA00022481"/>
    </source>
</evidence>
<evidence type="ECO:0000256" key="6">
    <source>
        <dbReference type="ARBA" id="ARBA00023136"/>
    </source>
</evidence>
<reference evidence="15" key="1">
    <citation type="submission" date="2016-10" db="EMBL/GenBank/DDBJ databases">
        <authorList>
            <person name="Varghese N."/>
            <person name="Submissions S."/>
        </authorList>
    </citation>
    <scope>NUCLEOTIDE SEQUENCE [LARGE SCALE GENOMIC DNA]</scope>
    <source>
        <strain evidence="15">KCTC 32247</strain>
    </source>
</reference>
<evidence type="ECO:0000256" key="2">
    <source>
        <dbReference type="ARBA" id="ARBA00022475"/>
    </source>
</evidence>
<dbReference type="STRING" id="1392877.SAMN05216221_0834"/>
<keyword evidence="7 9" id="KW-0807">Transducer</keyword>
<dbReference type="GO" id="GO:0004888">
    <property type="term" value="F:transmembrane signaling receptor activity"/>
    <property type="evidence" value="ECO:0007669"/>
    <property type="project" value="InterPro"/>
</dbReference>
<dbReference type="InterPro" id="IPR051310">
    <property type="entry name" value="MCP_chemotaxis"/>
</dbReference>
<dbReference type="GO" id="GO:0007165">
    <property type="term" value="P:signal transduction"/>
    <property type="evidence" value="ECO:0007669"/>
    <property type="project" value="UniProtKB-KW"/>
</dbReference>
<dbReference type="CDD" id="cd06225">
    <property type="entry name" value="HAMP"/>
    <property type="match status" value="1"/>
</dbReference>
<evidence type="ECO:0000259" key="13">
    <source>
        <dbReference type="PROSITE" id="PS50885"/>
    </source>
</evidence>
<dbReference type="InterPro" id="IPR003660">
    <property type="entry name" value="HAMP_dom"/>
</dbReference>
<dbReference type="InterPro" id="IPR004090">
    <property type="entry name" value="Chemotax_Me-accpt_rcpt"/>
</dbReference>
<comment type="similarity">
    <text evidence="8">Belongs to the methyl-accepting chemotaxis (MCP) protein family.</text>
</comment>
<evidence type="ECO:0000313" key="15">
    <source>
        <dbReference type="Proteomes" id="UP000243359"/>
    </source>
</evidence>
<dbReference type="PROSITE" id="PS50885">
    <property type="entry name" value="HAMP"/>
    <property type="match status" value="1"/>
</dbReference>
<dbReference type="PANTHER" id="PTHR43531:SF14">
    <property type="entry name" value="METHYL-ACCEPTING CHEMOTAXIS PROTEIN I-RELATED"/>
    <property type="match status" value="1"/>
</dbReference>
<keyword evidence="15" id="KW-1185">Reference proteome</keyword>
<dbReference type="InterPro" id="IPR004089">
    <property type="entry name" value="MCPsignal_dom"/>
</dbReference>
<evidence type="ECO:0000256" key="10">
    <source>
        <dbReference type="SAM" id="Coils"/>
    </source>
</evidence>
<dbReference type="Pfam" id="PF00672">
    <property type="entry name" value="HAMP"/>
    <property type="match status" value="1"/>
</dbReference>
<evidence type="ECO:0000256" key="11">
    <source>
        <dbReference type="SAM" id="Phobius"/>
    </source>
</evidence>
<feature type="domain" description="HAMP" evidence="13">
    <location>
        <begin position="214"/>
        <end position="266"/>
    </location>
</feature>
<dbReference type="OrthoDB" id="9795078at2"/>
<evidence type="ECO:0000259" key="12">
    <source>
        <dbReference type="PROSITE" id="PS50111"/>
    </source>
</evidence>
<evidence type="ECO:0000313" key="14">
    <source>
        <dbReference type="EMBL" id="SDR99830.1"/>
    </source>
</evidence>
<keyword evidence="3" id="KW-0488">Methylation</keyword>
<evidence type="ECO:0000256" key="9">
    <source>
        <dbReference type="PROSITE-ProRule" id="PRU00284"/>
    </source>
</evidence>
<dbReference type="SMART" id="SM00304">
    <property type="entry name" value="HAMP"/>
    <property type="match status" value="1"/>
</dbReference>
<keyword evidence="6 11" id="KW-0472">Membrane</keyword>
<evidence type="ECO:0000256" key="8">
    <source>
        <dbReference type="ARBA" id="ARBA00029447"/>
    </source>
</evidence>
<organism evidence="14 15">
    <name type="scientific">Pseudomonas oryzae</name>
    <dbReference type="NCBI Taxonomy" id="1392877"/>
    <lineage>
        <taxon>Bacteria</taxon>
        <taxon>Pseudomonadati</taxon>
        <taxon>Pseudomonadota</taxon>
        <taxon>Gammaproteobacteria</taxon>
        <taxon>Pseudomonadales</taxon>
        <taxon>Pseudomonadaceae</taxon>
        <taxon>Pseudomonas</taxon>
    </lineage>
</organism>
<dbReference type="FunFam" id="1.10.287.950:FF:000001">
    <property type="entry name" value="Methyl-accepting chemotaxis sensory transducer"/>
    <property type="match status" value="1"/>
</dbReference>
<feature type="transmembrane region" description="Helical" evidence="11">
    <location>
        <begin position="190"/>
        <end position="212"/>
    </location>
</feature>
<keyword evidence="10" id="KW-0175">Coiled coil</keyword>
<dbReference type="Pfam" id="PF00015">
    <property type="entry name" value="MCPsignal"/>
    <property type="match status" value="1"/>
</dbReference>
<feature type="coiled-coil region" evidence="10">
    <location>
        <begin position="158"/>
        <end position="189"/>
    </location>
</feature>
<evidence type="ECO:0000256" key="5">
    <source>
        <dbReference type="ARBA" id="ARBA00022989"/>
    </source>
</evidence>
<dbReference type="Gene3D" id="1.10.287.950">
    <property type="entry name" value="Methyl-accepting chemotaxis protein"/>
    <property type="match status" value="1"/>
</dbReference>
<dbReference type="GO" id="GO:0006935">
    <property type="term" value="P:chemotaxis"/>
    <property type="evidence" value="ECO:0007669"/>
    <property type="project" value="InterPro"/>
</dbReference>
<dbReference type="SUPFAM" id="SSF58104">
    <property type="entry name" value="Methyl-accepting chemotaxis protein (MCP) signaling domain"/>
    <property type="match status" value="1"/>
</dbReference>
<keyword evidence="2" id="KW-1003">Cell membrane</keyword>
<dbReference type="AlphaFoldDB" id="A0A1H1NLU2"/>